<dbReference type="PROSITE" id="PS50975">
    <property type="entry name" value="ATP_GRASP"/>
    <property type="match status" value="1"/>
</dbReference>
<reference evidence="3 4" key="1">
    <citation type="journal article" date="2019" name="Nat. Microbiol.">
        <title>Mediterranean grassland soil C-N compound turnover is dependent on rainfall and depth, and is mediated by genomically divergent microorganisms.</title>
        <authorList>
            <person name="Diamond S."/>
            <person name="Andeer P.F."/>
            <person name="Li Z."/>
            <person name="Crits-Christoph A."/>
            <person name="Burstein D."/>
            <person name="Anantharaman K."/>
            <person name="Lane K.R."/>
            <person name="Thomas B.C."/>
            <person name="Pan C."/>
            <person name="Northen T.R."/>
            <person name="Banfield J.F."/>
        </authorList>
    </citation>
    <scope>NUCLEOTIDE SEQUENCE [LARGE SCALE GENOMIC DNA]</scope>
    <source>
        <strain evidence="3">WS_6</strain>
    </source>
</reference>
<dbReference type="EMBL" id="VBOW01000002">
    <property type="protein sequence ID" value="TMQ60988.1"/>
    <property type="molecule type" value="Genomic_DNA"/>
</dbReference>
<evidence type="ECO:0000256" key="1">
    <source>
        <dbReference type="PROSITE-ProRule" id="PRU00409"/>
    </source>
</evidence>
<keyword evidence="1" id="KW-0067">ATP-binding</keyword>
<evidence type="ECO:0000313" key="4">
    <source>
        <dbReference type="Proteomes" id="UP000316852"/>
    </source>
</evidence>
<dbReference type="AlphaFoldDB" id="A0A538TBI2"/>
<proteinExistence type="predicted"/>
<dbReference type="Gene3D" id="3.30.470.20">
    <property type="entry name" value="ATP-grasp fold, B domain"/>
    <property type="match status" value="2"/>
</dbReference>
<dbReference type="Proteomes" id="UP000316852">
    <property type="component" value="Unassembled WGS sequence"/>
</dbReference>
<dbReference type="GO" id="GO:0046872">
    <property type="term" value="F:metal ion binding"/>
    <property type="evidence" value="ECO:0007669"/>
    <property type="project" value="InterPro"/>
</dbReference>
<protein>
    <submittedName>
        <fullName evidence="3">Cyanophycin synthetase</fullName>
    </submittedName>
</protein>
<feature type="domain" description="ATP-grasp" evidence="2">
    <location>
        <begin position="100"/>
        <end position="356"/>
    </location>
</feature>
<sequence length="367" mass="39626">MNGPGPAPWALELRRSGAWIMLKLRERRGALRGRMDQARNTLYGALWRESARIVGAELSELTDGFYEIRRGDRVTRVWQSLVPLDDPVTLRIAANKPLVHGLLSARGLPVPRHRAFSLATIGDAIQFLDEVKTDCVVKPAAGTGAGAGVTTRVRTRRDLVHAAVFASALDRQLLIERQHPGESYRLLYLDGELLDAVRRRPPHVVGDGRSTVRQLIHAENRRRMERAGVASSWLISVDPDCRATLRNQGFGLRSVAPAGLSLAVKTVPNENSESENECVTTQLGPGLTEEGARAATCLGVRLAGVDVLTASLGASLAESGGIINEVNTTPGLHMHCRLGDPGRGARVAGLVLERLLGRADGARGAER</sequence>
<accession>A0A538TBI2</accession>
<organism evidence="3 4">
    <name type="scientific">Eiseniibacteriota bacterium</name>
    <dbReference type="NCBI Taxonomy" id="2212470"/>
    <lineage>
        <taxon>Bacteria</taxon>
        <taxon>Candidatus Eiseniibacteriota</taxon>
    </lineage>
</organism>
<evidence type="ECO:0000313" key="3">
    <source>
        <dbReference type="EMBL" id="TMQ60988.1"/>
    </source>
</evidence>
<dbReference type="GO" id="GO:0005524">
    <property type="term" value="F:ATP binding"/>
    <property type="evidence" value="ECO:0007669"/>
    <property type="project" value="UniProtKB-UniRule"/>
</dbReference>
<dbReference type="InterPro" id="IPR011761">
    <property type="entry name" value="ATP-grasp"/>
</dbReference>
<gene>
    <name evidence="3" type="ORF">E6K76_00150</name>
</gene>
<name>A0A538TBI2_UNCEI</name>
<comment type="caution">
    <text evidence="3">The sequence shown here is derived from an EMBL/GenBank/DDBJ whole genome shotgun (WGS) entry which is preliminary data.</text>
</comment>
<keyword evidence="1" id="KW-0547">Nucleotide-binding</keyword>
<dbReference type="SUPFAM" id="SSF56059">
    <property type="entry name" value="Glutathione synthetase ATP-binding domain-like"/>
    <property type="match status" value="1"/>
</dbReference>
<evidence type="ECO:0000259" key="2">
    <source>
        <dbReference type="PROSITE" id="PS50975"/>
    </source>
</evidence>